<proteinExistence type="predicted"/>
<reference evidence="1 2" key="1">
    <citation type="submission" date="2023-02" db="EMBL/GenBank/DDBJ databases">
        <authorList>
            <person name="Maleckis M."/>
        </authorList>
    </citation>
    <scope>NUCLEOTIDE SEQUENCE [LARGE SCALE GENOMIC DNA]</scope>
    <source>
        <strain evidence="1 2">P8-A2</strain>
    </source>
</reference>
<dbReference type="EMBL" id="JARAKF010000006">
    <property type="protein sequence ID" value="MDU9001721.1"/>
    <property type="molecule type" value="Genomic_DNA"/>
</dbReference>
<dbReference type="Proteomes" id="UP001257627">
    <property type="component" value="Unassembled WGS sequence"/>
</dbReference>
<evidence type="ECO:0000313" key="1">
    <source>
        <dbReference type="EMBL" id="MDU9001721.1"/>
    </source>
</evidence>
<sequence length="162" mass="17100">MPARPELIRPDEASTEAAMGRILDALAAVFQAIGPGEHALSIVSMRTDGAQHSRTADLSLASDPMRVAVLDEDAYDEVAMLLVFALEGSTVTGAVLIATTAAEPRPRACGWTVRDGWLYPMDTAELHAAVTPCPGSPAVDREVYPAPALIDPTGMDEESDRG</sequence>
<keyword evidence="2" id="KW-1185">Reference proteome</keyword>
<accession>A0ABU3V6B0</accession>
<comment type="caution">
    <text evidence="1">The sequence shown here is derived from an EMBL/GenBank/DDBJ whole genome shotgun (WGS) entry which is preliminary data.</text>
</comment>
<organism evidence="1 2">
    <name type="scientific">Streptomyces mirabilis</name>
    <dbReference type="NCBI Taxonomy" id="68239"/>
    <lineage>
        <taxon>Bacteria</taxon>
        <taxon>Bacillati</taxon>
        <taxon>Actinomycetota</taxon>
        <taxon>Actinomycetes</taxon>
        <taxon>Kitasatosporales</taxon>
        <taxon>Streptomycetaceae</taxon>
        <taxon>Streptomyces</taxon>
    </lineage>
</organism>
<name>A0ABU3V6B0_9ACTN</name>
<protein>
    <recommendedName>
        <fullName evidence="3">Immunity protein Imm1</fullName>
    </recommendedName>
</protein>
<gene>
    <name evidence="1" type="ORF">PU648_57900</name>
</gene>
<evidence type="ECO:0000313" key="2">
    <source>
        <dbReference type="Proteomes" id="UP001257627"/>
    </source>
</evidence>
<dbReference type="RefSeq" id="WP_316738659.1">
    <property type="nucleotide sequence ID" value="NZ_JARAKF010000006.1"/>
</dbReference>
<evidence type="ECO:0008006" key="3">
    <source>
        <dbReference type="Google" id="ProtNLM"/>
    </source>
</evidence>